<dbReference type="RefSeq" id="WP_132708485.1">
    <property type="nucleotide sequence ID" value="NZ_JACIGF010000005.1"/>
</dbReference>
<accession>A0A4R2PGQ2</accession>
<dbReference type="Pfam" id="PF24724">
    <property type="entry name" value="DUF7676"/>
    <property type="match status" value="1"/>
</dbReference>
<dbReference type="OrthoDB" id="9800692at2"/>
<sequence length="203" mass="22633">MSTTEQPSAQAPRPTPMATVTDHATGRQEHVWSLPVDEAFLDGFLRHLFETHHDKLTFGPMIQGAAYEMKAPGKPKRITLGDGYWTVFWHGGGHFHLCLGTNYGTPDHPTPPALIAKRRPGRAELFRGLDRAGHPVTWGFRMFNGDKDPQITIFFPNPFITDEDEIAAAPDWSRLALWHEILERYTGHAPDGLDTTGKGFGHG</sequence>
<proteinExistence type="predicted"/>
<evidence type="ECO:0000313" key="2">
    <source>
        <dbReference type="EMBL" id="TCP34563.1"/>
    </source>
</evidence>
<name>A0A4R2PGQ2_RHOSA</name>
<evidence type="ECO:0000313" key="3">
    <source>
        <dbReference type="Proteomes" id="UP000295399"/>
    </source>
</evidence>
<dbReference type="InterPro" id="IPR056093">
    <property type="entry name" value="DUF7676"/>
</dbReference>
<keyword evidence="3" id="KW-1185">Reference proteome</keyword>
<dbReference type="InParanoid" id="A0A4R2PGQ2"/>
<feature type="region of interest" description="Disordered" evidence="1">
    <location>
        <begin position="1"/>
        <end position="22"/>
    </location>
</feature>
<gene>
    <name evidence="2" type="ORF">EV659_105193</name>
</gene>
<dbReference type="AlphaFoldDB" id="A0A4R2PGQ2"/>
<dbReference type="EMBL" id="SLXO01000005">
    <property type="protein sequence ID" value="TCP34563.1"/>
    <property type="molecule type" value="Genomic_DNA"/>
</dbReference>
<comment type="caution">
    <text evidence="2">The sequence shown here is derived from an EMBL/GenBank/DDBJ whole genome shotgun (WGS) entry which is preliminary data.</text>
</comment>
<reference evidence="2 3" key="1">
    <citation type="submission" date="2019-03" db="EMBL/GenBank/DDBJ databases">
        <title>Genomic Encyclopedia of Type Strains, Phase IV (KMG-IV): sequencing the most valuable type-strain genomes for metagenomic binning, comparative biology and taxonomic classification.</title>
        <authorList>
            <person name="Goeker M."/>
        </authorList>
    </citation>
    <scope>NUCLEOTIDE SEQUENCE [LARGE SCALE GENOMIC DNA]</scope>
    <source>
        <strain evidence="2 3">DSM 2132</strain>
    </source>
</reference>
<protein>
    <submittedName>
        <fullName evidence="2">Uncharacterized protein</fullName>
    </submittedName>
</protein>
<dbReference type="Proteomes" id="UP000295399">
    <property type="component" value="Unassembled WGS sequence"/>
</dbReference>
<organism evidence="2 3">
    <name type="scientific">Rhodothalassium salexigens DSM 2132</name>
    <dbReference type="NCBI Taxonomy" id="1188247"/>
    <lineage>
        <taxon>Bacteria</taxon>
        <taxon>Pseudomonadati</taxon>
        <taxon>Pseudomonadota</taxon>
        <taxon>Alphaproteobacteria</taxon>
        <taxon>Rhodothalassiales</taxon>
        <taxon>Rhodothalassiaceae</taxon>
        <taxon>Rhodothalassium</taxon>
    </lineage>
</organism>
<evidence type="ECO:0000256" key="1">
    <source>
        <dbReference type="SAM" id="MobiDB-lite"/>
    </source>
</evidence>